<keyword evidence="2" id="KW-1185">Reference proteome</keyword>
<organism evidence="1 2">
    <name type="scientific">Polyplax serrata</name>
    <name type="common">Common mouse louse</name>
    <dbReference type="NCBI Taxonomy" id="468196"/>
    <lineage>
        <taxon>Eukaryota</taxon>
        <taxon>Metazoa</taxon>
        <taxon>Ecdysozoa</taxon>
        <taxon>Arthropoda</taxon>
        <taxon>Hexapoda</taxon>
        <taxon>Insecta</taxon>
        <taxon>Pterygota</taxon>
        <taxon>Neoptera</taxon>
        <taxon>Paraneoptera</taxon>
        <taxon>Psocodea</taxon>
        <taxon>Troctomorpha</taxon>
        <taxon>Phthiraptera</taxon>
        <taxon>Anoplura</taxon>
        <taxon>Polyplacidae</taxon>
        <taxon>Polyplax</taxon>
    </lineage>
</organism>
<accession>A0ABR1ASR3</accession>
<dbReference type="Proteomes" id="UP001359485">
    <property type="component" value="Unassembled WGS sequence"/>
</dbReference>
<comment type="caution">
    <text evidence="1">The sequence shown here is derived from an EMBL/GenBank/DDBJ whole genome shotgun (WGS) entry which is preliminary data.</text>
</comment>
<evidence type="ECO:0000313" key="2">
    <source>
        <dbReference type="Proteomes" id="UP001359485"/>
    </source>
</evidence>
<proteinExistence type="predicted"/>
<dbReference type="EMBL" id="JAWJWF010000045">
    <property type="protein sequence ID" value="KAK6626983.1"/>
    <property type="molecule type" value="Genomic_DNA"/>
</dbReference>
<name>A0ABR1ASR3_POLSC</name>
<evidence type="ECO:0000313" key="1">
    <source>
        <dbReference type="EMBL" id="KAK6626983.1"/>
    </source>
</evidence>
<reference evidence="1 2" key="1">
    <citation type="submission" date="2023-09" db="EMBL/GenBank/DDBJ databases">
        <title>Genomes of two closely related lineages of the louse Polyplax serrata with different host specificities.</title>
        <authorList>
            <person name="Martinu J."/>
            <person name="Tarabai H."/>
            <person name="Stefka J."/>
            <person name="Hypsa V."/>
        </authorList>
    </citation>
    <scope>NUCLEOTIDE SEQUENCE [LARGE SCALE GENOMIC DNA]</scope>
    <source>
        <strain evidence="1">98ZLc_SE</strain>
    </source>
</reference>
<protein>
    <submittedName>
        <fullName evidence="1">Uncharacterized protein</fullName>
    </submittedName>
</protein>
<sequence>MYENAKDLLADGKRSCRFDWVAERRNFTTVTYSCDVDDYIDEGVIGDYFNYANVDDDDDDDNECPDRHCLPKSWQCGGPCDCVEIAAFVNGSSCQYSFSVHCSFIGKSIEPKLQR</sequence>
<gene>
    <name evidence="1" type="ORF">RUM44_009460</name>
</gene>